<sequence>MGKRRLRRLRIGDAEYLWSGQIGYLGTVPDEQRCVHLRISARRGVTLAATLVSAGPLGPWGAATDSSYPTPGTVRAVLDLALDHGWNPHADDPAFALTATLDGWEVHAPTRRSARA</sequence>
<gene>
    <name evidence="1" type="ORF">ACFPZF_38335</name>
</gene>
<proteinExistence type="predicted"/>
<name>A0ABW0VP07_9ACTN</name>
<dbReference type="EMBL" id="JBHSOC010000139">
    <property type="protein sequence ID" value="MFC5647183.1"/>
    <property type="molecule type" value="Genomic_DNA"/>
</dbReference>
<protein>
    <submittedName>
        <fullName evidence="1">Uncharacterized protein</fullName>
    </submittedName>
</protein>
<evidence type="ECO:0000313" key="1">
    <source>
        <dbReference type="EMBL" id="MFC5647183.1"/>
    </source>
</evidence>
<keyword evidence="2" id="KW-1185">Reference proteome</keyword>
<comment type="caution">
    <text evidence="1">The sequence shown here is derived from an EMBL/GenBank/DDBJ whole genome shotgun (WGS) entry which is preliminary data.</text>
</comment>
<dbReference type="RefSeq" id="WP_346144671.1">
    <property type="nucleotide sequence ID" value="NZ_BAAAUA010000018.1"/>
</dbReference>
<dbReference type="Proteomes" id="UP001596066">
    <property type="component" value="Unassembled WGS sequence"/>
</dbReference>
<evidence type="ECO:0000313" key="2">
    <source>
        <dbReference type="Proteomes" id="UP001596066"/>
    </source>
</evidence>
<accession>A0ABW0VP07</accession>
<reference evidence="2" key="1">
    <citation type="journal article" date="2019" name="Int. J. Syst. Evol. Microbiol.">
        <title>The Global Catalogue of Microorganisms (GCM) 10K type strain sequencing project: providing services to taxonomists for standard genome sequencing and annotation.</title>
        <authorList>
            <consortium name="The Broad Institute Genomics Platform"/>
            <consortium name="The Broad Institute Genome Sequencing Center for Infectious Disease"/>
            <person name="Wu L."/>
            <person name="Ma J."/>
        </authorList>
    </citation>
    <scope>NUCLEOTIDE SEQUENCE [LARGE SCALE GENOMIC DNA]</scope>
    <source>
        <strain evidence="2">CGMCC 4.1622</strain>
    </source>
</reference>
<organism evidence="1 2">
    <name type="scientific">Kitasatospora cinereorecta</name>
    <dbReference type="NCBI Taxonomy" id="285560"/>
    <lineage>
        <taxon>Bacteria</taxon>
        <taxon>Bacillati</taxon>
        <taxon>Actinomycetota</taxon>
        <taxon>Actinomycetes</taxon>
        <taxon>Kitasatosporales</taxon>
        <taxon>Streptomycetaceae</taxon>
        <taxon>Kitasatospora</taxon>
    </lineage>
</organism>